<accession>A0AA87SXQ5</accession>
<name>A0AA87SXQ5_9LEPT</name>
<comment type="caution">
    <text evidence="1">The sequence shown here is derived from an EMBL/GenBank/DDBJ whole genome shotgun (WGS) entry which is preliminary data.</text>
</comment>
<reference evidence="1 2" key="1">
    <citation type="journal article" date="2014" name="Int. J. Syst. Evol. Microbiol.">
        <title>Leptospira mayottensis sp. nov., a pathogenic species of the genus Leptospira isolated from humans.</title>
        <authorList>
            <person name="Bourhy P."/>
            <person name="Collet L."/>
            <person name="Brisse S."/>
            <person name="Picardeau M."/>
        </authorList>
    </citation>
    <scope>NUCLEOTIDE SEQUENCE [LARGE SCALE GENOMIC DNA]</scope>
    <source>
        <strain evidence="1 2">200901122</strain>
    </source>
</reference>
<evidence type="ECO:0000313" key="1">
    <source>
        <dbReference type="EMBL" id="EKS01263.1"/>
    </source>
</evidence>
<proteinExistence type="predicted"/>
<organism evidence="1 2">
    <name type="scientific">Leptospira mayottensis 200901122</name>
    <dbReference type="NCBI Taxonomy" id="1193010"/>
    <lineage>
        <taxon>Bacteria</taxon>
        <taxon>Pseudomonadati</taxon>
        <taxon>Spirochaetota</taxon>
        <taxon>Spirochaetia</taxon>
        <taxon>Leptospirales</taxon>
        <taxon>Leptospiraceae</taxon>
        <taxon>Leptospira</taxon>
    </lineage>
</organism>
<dbReference type="Proteomes" id="UP000001343">
    <property type="component" value="Unassembled WGS sequence"/>
</dbReference>
<sequence>MLKVGVDLEQTYWKGALKSAGSWSYFCRDKLYFVVSCLL</sequence>
<protein>
    <submittedName>
        <fullName evidence="1">Uncharacterized protein</fullName>
    </submittedName>
</protein>
<dbReference type="AlphaFoldDB" id="A0AA87SXQ5"/>
<gene>
    <name evidence="1" type="ORF">LEP1GSC125_1153</name>
</gene>
<evidence type="ECO:0000313" key="2">
    <source>
        <dbReference type="Proteomes" id="UP000001343"/>
    </source>
</evidence>
<dbReference type="EMBL" id="AKWM02000022">
    <property type="protein sequence ID" value="EKS01263.1"/>
    <property type="molecule type" value="Genomic_DNA"/>
</dbReference>